<keyword evidence="3" id="KW-1185">Reference proteome</keyword>
<accession>A0A2R8BPE2</accession>
<reference evidence="2 3" key="1">
    <citation type="submission" date="2018-03" db="EMBL/GenBank/DDBJ databases">
        <authorList>
            <person name="Keele B.F."/>
        </authorList>
    </citation>
    <scope>NUCLEOTIDE SEQUENCE [LARGE SCALE GENOMIC DNA]</scope>
    <source>
        <strain evidence="2 3">CECT 8599</strain>
    </source>
</reference>
<organism evidence="2 3">
    <name type="scientific">Ascidiaceihabitans donghaensis</name>
    <dbReference type="NCBI Taxonomy" id="1510460"/>
    <lineage>
        <taxon>Bacteria</taxon>
        <taxon>Pseudomonadati</taxon>
        <taxon>Pseudomonadota</taxon>
        <taxon>Alphaproteobacteria</taxon>
        <taxon>Rhodobacterales</taxon>
        <taxon>Paracoccaceae</taxon>
        <taxon>Ascidiaceihabitans</taxon>
    </lineage>
</organism>
<gene>
    <name evidence="2" type="ORF">ASD8599_03923</name>
</gene>
<proteinExistence type="predicted"/>
<dbReference type="EMBL" id="OMOR01000002">
    <property type="protein sequence ID" value="SPH27457.1"/>
    <property type="molecule type" value="Genomic_DNA"/>
</dbReference>
<name>A0A2R8BPE2_9RHOB</name>
<evidence type="ECO:0000256" key="1">
    <source>
        <dbReference type="SAM" id="Phobius"/>
    </source>
</evidence>
<evidence type="ECO:0000313" key="3">
    <source>
        <dbReference type="Proteomes" id="UP000244880"/>
    </source>
</evidence>
<keyword evidence="1" id="KW-0812">Transmembrane</keyword>
<dbReference type="Proteomes" id="UP000244880">
    <property type="component" value="Unassembled WGS sequence"/>
</dbReference>
<protein>
    <submittedName>
        <fullName evidence="2">Uncharacterized protein</fullName>
    </submittedName>
</protein>
<feature type="transmembrane region" description="Helical" evidence="1">
    <location>
        <begin position="20"/>
        <end position="38"/>
    </location>
</feature>
<dbReference type="AlphaFoldDB" id="A0A2R8BPE2"/>
<sequence>MIRYNVQGGAAHNCSHMNRAIWHIIVVISCAGLAEVCLHVTQEANHITGHVDRVQTRWCKR</sequence>
<keyword evidence="1" id="KW-0472">Membrane</keyword>
<dbReference type="PROSITE" id="PS51257">
    <property type="entry name" value="PROKAR_LIPOPROTEIN"/>
    <property type="match status" value="1"/>
</dbReference>
<evidence type="ECO:0000313" key="2">
    <source>
        <dbReference type="EMBL" id="SPH27457.1"/>
    </source>
</evidence>
<keyword evidence="1" id="KW-1133">Transmembrane helix</keyword>